<dbReference type="AlphaFoldDB" id="A0A4C1SEK1"/>
<keyword evidence="3" id="KW-1185">Reference proteome</keyword>
<feature type="compositionally biased region" description="Polar residues" evidence="1">
    <location>
        <begin position="116"/>
        <end position="132"/>
    </location>
</feature>
<dbReference type="STRING" id="151549.A0A4C1SEK1"/>
<protein>
    <submittedName>
        <fullName evidence="2">Uncharacterized protein</fullName>
    </submittedName>
</protein>
<dbReference type="EMBL" id="BGZK01003284">
    <property type="protein sequence ID" value="GBO99530.1"/>
    <property type="molecule type" value="Genomic_DNA"/>
</dbReference>
<evidence type="ECO:0000313" key="2">
    <source>
        <dbReference type="EMBL" id="GBO99530.1"/>
    </source>
</evidence>
<dbReference type="Proteomes" id="UP000299102">
    <property type="component" value="Unassembled WGS sequence"/>
</dbReference>
<comment type="caution">
    <text evidence="2">The sequence shown here is derived from an EMBL/GenBank/DDBJ whole genome shotgun (WGS) entry which is preliminary data.</text>
</comment>
<feature type="region of interest" description="Disordered" evidence="1">
    <location>
        <begin position="24"/>
        <end position="71"/>
    </location>
</feature>
<sequence length="132" mass="15065">MHKNLKFLLISPVQPELRTLRRLSYNPMPQVATSSSSTDDDSDHSLDRSLARSECDIRSRGSGSLYHRRRRTNFNRKLFSHSVKDDHDVEMISERQSKIYGSNASIKSAPHYNYPRATTRNTSLGAPTTKTI</sequence>
<name>A0A4C1SEK1_EUMVA</name>
<evidence type="ECO:0000313" key="3">
    <source>
        <dbReference type="Proteomes" id="UP000299102"/>
    </source>
</evidence>
<gene>
    <name evidence="2" type="ORF">EVAR_73310_1</name>
</gene>
<proteinExistence type="predicted"/>
<organism evidence="2 3">
    <name type="scientific">Eumeta variegata</name>
    <name type="common">Bagworm moth</name>
    <name type="synonym">Eumeta japonica</name>
    <dbReference type="NCBI Taxonomy" id="151549"/>
    <lineage>
        <taxon>Eukaryota</taxon>
        <taxon>Metazoa</taxon>
        <taxon>Ecdysozoa</taxon>
        <taxon>Arthropoda</taxon>
        <taxon>Hexapoda</taxon>
        <taxon>Insecta</taxon>
        <taxon>Pterygota</taxon>
        <taxon>Neoptera</taxon>
        <taxon>Endopterygota</taxon>
        <taxon>Lepidoptera</taxon>
        <taxon>Glossata</taxon>
        <taxon>Ditrysia</taxon>
        <taxon>Tineoidea</taxon>
        <taxon>Psychidae</taxon>
        <taxon>Oiketicinae</taxon>
        <taxon>Eumeta</taxon>
    </lineage>
</organism>
<dbReference type="OrthoDB" id="7987936at2759"/>
<accession>A0A4C1SEK1</accession>
<feature type="compositionally biased region" description="Basic and acidic residues" evidence="1">
    <location>
        <begin position="43"/>
        <end position="59"/>
    </location>
</feature>
<reference evidence="2 3" key="1">
    <citation type="journal article" date="2019" name="Commun. Biol.">
        <title>The bagworm genome reveals a unique fibroin gene that provides high tensile strength.</title>
        <authorList>
            <person name="Kono N."/>
            <person name="Nakamura H."/>
            <person name="Ohtoshi R."/>
            <person name="Tomita M."/>
            <person name="Numata K."/>
            <person name="Arakawa K."/>
        </authorList>
    </citation>
    <scope>NUCLEOTIDE SEQUENCE [LARGE SCALE GENOMIC DNA]</scope>
</reference>
<feature type="region of interest" description="Disordered" evidence="1">
    <location>
        <begin position="111"/>
        <end position="132"/>
    </location>
</feature>
<evidence type="ECO:0000256" key="1">
    <source>
        <dbReference type="SAM" id="MobiDB-lite"/>
    </source>
</evidence>